<comment type="caution">
    <text evidence="1">The sequence shown here is derived from an EMBL/GenBank/DDBJ whole genome shotgun (WGS) entry which is preliminary data.</text>
</comment>
<keyword evidence="2" id="KW-1185">Reference proteome</keyword>
<sequence length="359" mass="38866">MVLRRILTSAASGFDKTVGTAMLVRGDMIRSFDPAGLGPEARIDLLSTIRAIYDKPEFFTAPSSFFGEPTIPHVELARVRLLGGPDPGMVLDATWPSEFEPLEASVRTDYLGHTLNRTATARLFLHATPRPVVILVHGYRCGAFALEERLWPVPWIFELGLDVAMAVLPFHACRAPKGTALFPSPDMRFTIEGFRQAIMDLRALAALLCDRGASSVGVMGMSLGGYTTGLWATIDPTLAFAVPIVPCASIADVARAVGLLVGTPEQQAAQHQAIEATLRVVSPLGRPTSIPPERFLVVGAAGDQITPLDHARRMAEHFHAPLETFHGGHLLQFGRADAFRAVRRMLARIGIIETRHAAA</sequence>
<organism evidence="1 2">
    <name type="scientific">Polyangium fumosum</name>
    <dbReference type="NCBI Taxonomy" id="889272"/>
    <lineage>
        <taxon>Bacteria</taxon>
        <taxon>Pseudomonadati</taxon>
        <taxon>Myxococcota</taxon>
        <taxon>Polyangia</taxon>
        <taxon>Polyangiales</taxon>
        <taxon>Polyangiaceae</taxon>
        <taxon>Polyangium</taxon>
    </lineage>
</organism>
<evidence type="ECO:0008006" key="3">
    <source>
        <dbReference type="Google" id="ProtNLM"/>
    </source>
</evidence>
<dbReference type="AlphaFoldDB" id="A0A4U1IXD2"/>
<dbReference type="Gene3D" id="3.40.50.1820">
    <property type="entry name" value="alpha/beta hydrolase"/>
    <property type="match status" value="1"/>
</dbReference>
<accession>A0A4U1IXD2</accession>
<reference evidence="1 2" key="1">
    <citation type="submission" date="2019-04" db="EMBL/GenBank/DDBJ databases">
        <authorList>
            <person name="Li Y."/>
            <person name="Wang J."/>
        </authorList>
    </citation>
    <scope>NUCLEOTIDE SEQUENCE [LARGE SCALE GENOMIC DNA]</scope>
    <source>
        <strain evidence="1 2">DSM 14668</strain>
    </source>
</reference>
<dbReference type="Proteomes" id="UP000309215">
    <property type="component" value="Unassembled WGS sequence"/>
</dbReference>
<evidence type="ECO:0000313" key="1">
    <source>
        <dbReference type="EMBL" id="TKC99276.1"/>
    </source>
</evidence>
<gene>
    <name evidence="1" type="ORF">E8A74_38295</name>
</gene>
<dbReference type="OrthoDB" id="5416778at2"/>
<evidence type="ECO:0000313" key="2">
    <source>
        <dbReference type="Proteomes" id="UP000309215"/>
    </source>
</evidence>
<dbReference type="SUPFAM" id="SSF53474">
    <property type="entry name" value="alpha/beta-Hydrolases"/>
    <property type="match status" value="1"/>
</dbReference>
<proteinExistence type="predicted"/>
<name>A0A4U1IXD2_9BACT</name>
<dbReference type="EMBL" id="SSMQ01000058">
    <property type="protein sequence ID" value="TKC99276.1"/>
    <property type="molecule type" value="Genomic_DNA"/>
</dbReference>
<dbReference type="InterPro" id="IPR029058">
    <property type="entry name" value="AB_hydrolase_fold"/>
</dbReference>
<dbReference type="RefSeq" id="WP_136934065.1">
    <property type="nucleotide sequence ID" value="NZ_SSMQ01000058.1"/>
</dbReference>
<protein>
    <recommendedName>
        <fullName evidence="3">Abhydrolase domain-containing 18</fullName>
    </recommendedName>
</protein>